<feature type="transmembrane region" description="Helical" evidence="1">
    <location>
        <begin position="189"/>
        <end position="206"/>
    </location>
</feature>
<keyword evidence="1" id="KW-1133">Transmembrane helix</keyword>
<name>A0A917TG14_9ACTN</name>
<feature type="transmembrane region" description="Helical" evidence="1">
    <location>
        <begin position="12"/>
        <end position="30"/>
    </location>
</feature>
<keyword evidence="1" id="KW-0812">Transmembrane</keyword>
<reference evidence="2" key="1">
    <citation type="journal article" date="2014" name="Int. J. Syst. Evol. Microbiol.">
        <title>Complete genome sequence of Corynebacterium casei LMG S-19264T (=DSM 44701T), isolated from a smear-ripened cheese.</title>
        <authorList>
            <consortium name="US DOE Joint Genome Institute (JGI-PGF)"/>
            <person name="Walter F."/>
            <person name="Albersmeier A."/>
            <person name="Kalinowski J."/>
            <person name="Ruckert C."/>
        </authorList>
    </citation>
    <scope>NUCLEOTIDE SEQUENCE</scope>
    <source>
        <strain evidence="2">CGMCC 4.7312</strain>
    </source>
</reference>
<feature type="transmembrane region" description="Helical" evidence="1">
    <location>
        <begin position="60"/>
        <end position="81"/>
    </location>
</feature>
<proteinExistence type="predicted"/>
<dbReference type="AlphaFoldDB" id="A0A917TG14"/>
<comment type="caution">
    <text evidence="2">The sequence shown here is derived from an EMBL/GenBank/DDBJ whole genome shotgun (WGS) entry which is preliminary data.</text>
</comment>
<evidence type="ECO:0000313" key="2">
    <source>
        <dbReference type="EMBL" id="GGM21553.1"/>
    </source>
</evidence>
<protein>
    <recommendedName>
        <fullName evidence="4">DUF998 domain-containing protein</fullName>
    </recommendedName>
</protein>
<keyword evidence="3" id="KW-1185">Reference proteome</keyword>
<evidence type="ECO:0008006" key="4">
    <source>
        <dbReference type="Google" id="ProtNLM"/>
    </source>
</evidence>
<evidence type="ECO:0000256" key="1">
    <source>
        <dbReference type="SAM" id="Phobius"/>
    </source>
</evidence>
<gene>
    <name evidence="2" type="ORF">GCM10011608_02750</name>
</gene>
<keyword evidence="1" id="KW-0472">Membrane</keyword>
<sequence>MTGSTFSRVGRIGLVVFALVAFATFTMAWFSGANGQVIVGVDLNYVKPELPGVPHPLLEYFLEVAPLPAYLGLLLAGTVAVRRRWARFVAVAVVVLAAVLTVAVAAGLLASIEDYWKSYEVQRYRLYALVTVALAVLLLAAAGALAAGLRHAYHGFVIVLLFASAAFQLTCTVLLAGEGVGSAMTVVPWLAAWAYLLAAACALLALTDSRTFGSAPPDHTGNPAVGG</sequence>
<feature type="transmembrane region" description="Helical" evidence="1">
    <location>
        <begin position="88"/>
        <end position="112"/>
    </location>
</feature>
<accession>A0A917TG14</accession>
<feature type="transmembrane region" description="Helical" evidence="1">
    <location>
        <begin position="156"/>
        <end position="177"/>
    </location>
</feature>
<dbReference type="RefSeq" id="WP_189040360.1">
    <property type="nucleotide sequence ID" value="NZ_BMNB01000001.1"/>
</dbReference>
<dbReference type="EMBL" id="BMNB01000001">
    <property type="protein sequence ID" value="GGM21553.1"/>
    <property type="molecule type" value="Genomic_DNA"/>
</dbReference>
<evidence type="ECO:0000313" key="3">
    <source>
        <dbReference type="Proteomes" id="UP000608890"/>
    </source>
</evidence>
<feature type="transmembrane region" description="Helical" evidence="1">
    <location>
        <begin position="124"/>
        <end position="149"/>
    </location>
</feature>
<dbReference type="Proteomes" id="UP000608890">
    <property type="component" value="Unassembled WGS sequence"/>
</dbReference>
<organism evidence="2 3">
    <name type="scientific">Micromonospora sonchi</name>
    <dbReference type="NCBI Taxonomy" id="1763543"/>
    <lineage>
        <taxon>Bacteria</taxon>
        <taxon>Bacillati</taxon>
        <taxon>Actinomycetota</taxon>
        <taxon>Actinomycetes</taxon>
        <taxon>Micromonosporales</taxon>
        <taxon>Micromonosporaceae</taxon>
        <taxon>Micromonospora</taxon>
    </lineage>
</organism>
<reference evidence="2" key="2">
    <citation type="submission" date="2020-09" db="EMBL/GenBank/DDBJ databases">
        <authorList>
            <person name="Sun Q."/>
            <person name="Zhou Y."/>
        </authorList>
    </citation>
    <scope>NUCLEOTIDE SEQUENCE</scope>
    <source>
        <strain evidence="2">CGMCC 4.7312</strain>
    </source>
</reference>